<keyword evidence="2" id="KW-1185">Reference proteome</keyword>
<reference evidence="1 2" key="1">
    <citation type="submission" date="2020-07" db="EMBL/GenBank/DDBJ databases">
        <title>Sequencing the genomes of 1000 actinobacteria strains.</title>
        <authorList>
            <person name="Klenk H.-P."/>
        </authorList>
    </citation>
    <scope>NUCLEOTIDE SEQUENCE [LARGE SCALE GENOMIC DNA]</scope>
    <source>
        <strain evidence="1 2">LI1</strain>
    </source>
</reference>
<name>A0A7Z0EHD1_9MICO</name>
<dbReference type="Proteomes" id="UP000537260">
    <property type="component" value="Unassembled WGS sequence"/>
</dbReference>
<proteinExistence type="predicted"/>
<sequence>MDKNRMWAIGSILLMAALVVGGWFLAVQPQLALAQVATMQRATVEATNATHAAGLEKLKKDFANIETLKQELAPLDASVPTDTEVPAFLEQLDAMTSAALVRLDSVTMSDPQPYTPVVPVEAPVAAGTEAAPAPIDGVDAVPAAPAAGAPPVTNSLITASNFASLPVQINVSGSYDSVLNFVKGLQSGTRLFMATGLTTATDTSTPGSVTATVSGLIYVLVPTDVSAGTDAPPATGTAEASGN</sequence>
<dbReference type="AlphaFoldDB" id="A0A7Z0EHD1"/>
<accession>A0A7Z0EHD1</accession>
<comment type="caution">
    <text evidence="1">The sequence shown here is derived from an EMBL/GenBank/DDBJ whole genome shotgun (WGS) entry which is preliminary data.</text>
</comment>
<evidence type="ECO:0000313" key="1">
    <source>
        <dbReference type="EMBL" id="NYJ21541.1"/>
    </source>
</evidence>
<dbReference type="Gene3D" id="3.30.70.60">
    <property type="match status" value="1"/>
</dbReference>
<evidence type="ECO:0000313" key="2">
    <source>
        <dbReference type="Proteomes" id="UP000537260"/>
    </source>
</evidence>
<dbReference type="EMBL" id="JACCFM010000001">
    <property type="protein sequence ID" value="NYJ21541.1"/>
    <property type="molecule type" value="Genomic_DNA"/>
</dbReference>
<gene>
    <name evidence="1" type="ORF">HNR05_003332</name>
</gene>
<protein>
    <submittedName>
        <fullName evidence="1">Tfp pilus assembly protein PilO</fullName>
    </submittedName>
</protein>
<organism evidence="1 2">
    <name type="scientific">Glaciibacter psychrotolerans</name>
    <dbReference type="NCBI Taxonomy" id="670054"/>
    <lineage>
        <taxon>Bacteria</taxon>
        <taxon>Bacillati</taxon>
        <taxon>Actinomycetota</taxon>
        <taxon>Actinomycetes</taxon>
        <taxon>Micrococcales</taxon>
        <taxon>Microbacteriaceae</taxon>
        <taxon>Glaciibacter</taxon>
    </lineage>
</organism>
<dbReference type="RefSeq" id="WP_179580124.1">
    <property type="nucleotide sequence ID" value="NZ_JACCFM010000001.1"/>
</dbReference>
<dbReference type="InterPro" id="IPR014717">
    <property type="entry name" value="Transl_elong_EF1B/ribsomal_bS6"/>
</dbReference>